<evidence type="ECO:0000256" key="5">
    <source>
        <dbReference type="ARBA" id="ARBA00022692"/>
    </source>
</evidence>
<dbReference type="Proteomes" id="UP000192491">
    <property type="component" value="Unassembled WGS sequence"/>
</dbReference>
<keyword evidence="5 8" id="KW-0812">Transmembrane</keyword>
<accession>A0A1Y1QJ99</accession>
<sequence>MLDWMAYLLAALAAMAAGAINALAGGGTLITFPTLLALGIPPVVANVTSTVALCPGYFGATLAQLKDIRSQSQRLWLVLPAALAGGILGGVLLLHTEEKVFQALVPFLILLAALLLAIQTPLRAWLNRRLQAHRAQGIPVVWAIPLILLAAVYGGYFGAGLSVIVLAALALILDDSLTRLNALKQAVAFGVNIAAAGFFLFSGKVVWSLAFVMAIGALAGGILGGKLASNVNPNTLRWLVVSIGIVVAVVYWIK</sequence>
<feature type="transmembrane region" description="Helical" evidence="8">
    <location>
        <begin position="75"/>
        <end position="94"/>
    </location>
</feature>
<comment type="similarity">
    <text evidence="2 8">Belongs to the 4-toluene sulfonate uptake permease (TSUP) (TC 2.A.102) family.</text>
</comment>
<dbReference type="GO" id="GO:0005886">
    <property type="term" value="C:plasma membrane"/>
    <property type="evidence" value="ECO:0007669"/>
    <property type="project" value="UniProtKB-SubCell"/>
</dbReference>
<reference evidence="9 10" key="1">
    <citation type="submission" date="2017-01" db="EMBL/GenBank/DDBJ databases">
        <title>Novel large sulfur bacteria in the metagenomes of groundwater-fed chemosynthetic microbial mats in the Lake Huron basin.</title>
        <authorList>
            <person name="Sharrar A.M."/>
            <person name="Flood B.E."/>
            <person name="Bailey J.V."/>
            <person name="Jones D.S."/>
            <person name="Biddanda B."/>
            <person name="Ruberg S.A."/>
            <person name="Marcus D.N."/>
            <person name="Dick G.J."/>
        </authorList>
    </citation>
    <scope>NUCLEOTIDE SEQUENCE [LARGE SCALE GENOMIC DNA]</scope>
    <source>
        <strain evidence="9">A8</strain>
    </source>
</reference>
<evidence type="ECO:0000256" key="8">
    <source>
        <dbReference type="RuleBase" id="RU363041"/>
    </source>
</evidence>
<evidence type="ECO:0000256" key="6">
    <source>
        <dbReference type="ARBA" id="ARBA00022989"/>
    </source>
</evidence>
<comment type="caution">
    <text evidence="9">The sequence shown here is derived from an EMBL/GenBank/DDBJ whole genome shotgun (WGS) entry which is preliminary data.</text>
</comment>
<evidence type="ECO:0000256" key="4">
    <source>
        <dbReference type="ARBA" id="ARBA00022475"/>
    </source>
</evidence>
<dbReference type="EMBL" id="MTEJ01000229">
    <property type="protein sequence ID" value="OQX06815.1"/>
    <property type="molecule type" value="Genomic_DNA"/>
</dbReference>
<dbReference type="InterPro" id="IPR052017">
    <property type="entry name" value="TSUP"/>
</dbReference>
<organism evidence="9 10">
    <name type="scientific">Thiothrix lacustris</name>
    <dbReference type="NCBI Taxonomy" id="525917"/>
    <lineage>
        <taxon>Bacteria</taxon>
        <taxon>Pseudomonadati</taxon>
        <taxon>Pseudomonadota</taxon>
        <taxon>Gammaproteobacteria</taxon>
        <taxon>Thiotrichales</taxon>
        <taxon>Thiotrichaceae</taxon>
        <taxon>Thiothrix</taxon>
    </lineage>
</organism>
<dbReference type="AlphaFoldDB" id="A0A1Y1QJ99"/>
<evidence type="ECO:0000256" key="1">
    <source>
        <dbReference type="ARBA" id="ARBA00004651"/>
    </source>
</evidence>
<name>A0A1Y1QJ99_9GAMM</name>
<keyword evidence="4 8" id="KW-1003">Cell membrane</keyword>
<dbReference type="InterPro" id="IPR002781">
    <property type="entry name" value="TM_pro_TauE-like"/>
</dbReference>
<evidence type="ECO:0000313" key="10">
    <source>
        <dbReference type="Proteomes" id="UP000192491"/>
    </source>
</evidence>
<dbReference type="PANTHER" id="PTHR30269">
    <property type="entry name" value="TRANSMEMBRANE PROTEIN YFCA"/>
    <property type="match status" value="1"/>
</dbReference>
<evidence type="ECO:0000256" key="2">
    <source>
        <dbReference type="ARBA" id="ARBA00009142"/>
    </source>
</evidence>
<keyword evidence="3" id="KW-0813">Transport</keyword>
<evidence type="ECO:0000313" key="9">
    <source>
        <dbReference type="EMBL" id="OQX06815.1"/>
    </source>
</evidence>
<evidence type="ECO:0000256" key="3">
    <source>
        <dbReference type="ARBA" id="ARBA00022448"/>
    </source>
</evidence>
<feature type="transmembrane region" description="Helical" evidence="8">
    <location>
        <begin position="40"/>
        <end position="63"/>
    </location>
</feature>
<keyword evidence="6 8" id="KW-1133">Transmembrane helix</keyword>
<dbReference type="Pfam" id="PF01925">
    <property type="entry name" value="TauE"/>
    <property type="match status" value="1"/>
</dbReference>
<feature type="transmembrane region" description="Helical" evidence="8">
    <location>
        <begin position="100"/>
        <end position="119"/>
    </location>
</feature>
<evidence type="ECO:0000256" key="7">
    <source>
        <dbReference type="ARBA" id="ARBA00023136"/>
    </source>
</evidence>
<feature type="transmembrane region" description="Helical" evidence="8">
    <location>
        <begin position="185"/>
        <end position="202"/>
    </location>
</feature>
<keyword evidence="7 8" id="KW-0472">Membrane</keyword>
<protein>
    <recommendedName>
        <fullName evidence="8">Probable membrane transporter protein</fullName>
    </recommendedName>
</protein>
<gene>
    <name evidence="9" type="ORF">BWK73_29770</name>
</gene>
<feature type="transmembrane region" description="Helical" evidence="8">
    <location>
        <begin position="140"/>
        <end position="173"/>
    </location>
</feature>
<comment type="subcellular location">
    <subcellularLocation>
        <location evidence="1 8">Cell membrane</location>
        <topology evidence="1 8">Multi-pass membrane protein</topology>
    </subcellularLocation>
</comment>
<dbReference type="PANTHER" id="PTHR30269:SF0">
    <property type="entry name" value="MEMBRANE TRANSPORTER PROTEIN YFCA-RELATED"/>
    <property type="match status" value="1"/>
</dbReference>
<proteinExistence type="inferred from homology"/>
<feature type="transmembrane region" description="Helical" evidence="8">
    <location>
        <begin position="209"/>
        <end position="229"/>
    </location>
</feature>
<feature type="transmembrane region" description="Helical" evidence="8">
    <location>
        <begin position="235"/>
        <end position="253"/>
    </location>
</feature>